<dbReference type="RefSeq" id="WP_068391682.1">
    <property type="nucleotide sequence ID" value="NZ_LSZO01000183.1"/>
</dbReference>
<organism evidence="7 8">
    <name type="scientific">Ventosimonas gracilis</name>
    <dbReference type="NCBI Taxonomy" id="1680762"/>
    <lineage>
        <taxon>Bacteria</taxon>
        <taxon>Pseudomonadati</taxon>
        <taxon>Pseudomonadota</taxon>
        <taxon>Gammaproteobacteria</taxon>
        <taxon>Pseudomonadales</taxon>
        <taxon>Ventosimonadaceae</taxon>
        <taxon>Ventosimonas</taxon>
    </lineage>
</organism>
<dbReference type="InterPro" id="IPR001782">
    <property type="entry name" value="Flag_FlgI"/>
</dbReference>
<dbReference type="Pfam" id="PF02119">
    <property type="entry name" value="FlgI"/>
    <property type="match status" value="1"/>
</dbReference>
<protein>
    <recommendedName>
        <fullName evidence="6">Flagellar P-ring protein</fullName>
    </recommendedName>
    <alternativeName>
        <fullName evidence="6">Basal body P-ring protein</fullName>
    </alternativeName>
</protein>
<evidence type="ECO:0000256" key="4">
    <source>
        <dbReference type="ARBA" id="ARBA00022729"/>
    </source>
</evidence>
<dbReference type="HAMAP" id="MF_00416">
    <property type="entry name" value="FlgI"/>
    <property type="match status" value="1"/>
</dbReference>
<reference evidence="7 8" key="1">
    <citation type="submission" date="2016-02" db="EMBL/GenBank/DDBJ databases">
        <authorList>
            <person name="Wen L."/>
            <person name="He K."/>
            <person name="Yang H."/>
        </authorList>
    </citation>
    <scope>NUCLEOTIDE SEQUENCE [LARGE SCALE GENOMIC DNA]</scope>
    <source>
        <strain evidence="7 8">CV58</strain>
    </source>
</reference>
<dbReference type="GO" id="GO:0071973">
    <property type="term" value="P:bacterial-type flagellum-dependent cell motility"/>
    <property type="evidence" value="ECO:0007669"/>
    <property type="project" value="InterPro"/>
</dbReference>
<keyword evidence="7" id="KW-0966">Cell projection</keyword>
<dbReference type="PANTHER" id="PTHR30381:SF0">
    <property type="entry name" value="FLAGELLAR P-RING PROTEIN"/>
    <property type="match status" value="1"/>
</dbReference>
<evidence type="ECO:0000256" key="3">
    <source>
        <dbReference type="ARBA" id="ARBA00008994"/>
    </source>
</evidence>
<dbReference type="GO" id="GO:0005198">
    <property type="term" value="F:structural molecule activity"/>
    <property type="evidence" value="ECO:0007669"/>
    <property type="project" value="InterPro"/>
</dbReference>
<comment type="caution">
    <text evidence="7">The sequence shown here is derived from an EMBL/GenBank/DDBJ whole genome shotgun (WGS) entry which is preliminary data.</text>
</comment>
<dbReference type="EMBL" id="LSZO01000183">
    <property type="protein sequence ID" value="KXU36383.1"/>
    <property type="molecule type" value="Genomic_DNA"/>
</dbReference>
<feature type="signal peptide" evidence="6">
    <location>
        <begin position="1"/>
        <end position="19"/>
    </location>
</feature>
<dbReference type="PANTHER" id="PTHR30381">
    <property type="entry name" value="FLAGELLAR P-RING PERIPLASMIC PROTEIN FLGI"/>
    <property type="match status" value="1"/>
</dbReference>
<keyword evidence="7" id="KW-0282">Flagellum</keyword>
<name>A0A139SPB6_9GAMM</name>
<keyword evidence="5 6" id="KW-0975">Bacterial flagellum</keyword>
<comment type="subunit">
    <text evidence="6">The basal body constitutes a major portion of the flagellar organelle and consists of four rings (L,P,S, and M) mounted on a central rod.</text>
</comment>
<evidence type="ECO:0000256" key="1">
    <source>
        <dbReference type="ARBA" id="ARBA00002591"/>
    </source>
</evidence>
<dbReference type="PRINTS" id="PR01010">
    <property type="entry name" value="FLGPRINGFLGI"/>
</dbReference>
<dbReference type="Proteomes" id="UP000072660">
    <property type="component" value="Unassembled WGS sequence"/>
</dbReference>
<sequence precursor="true">MAVLIRLLALLLLSTAAQAERLKDLASIAGVRSNPLIGYGLVVGLSGSGDATSQTPFTLQTFNNMLSEFGIKLPPGYSNVQLKNVAAVSVQAELPAFARPGQTLDITVSSIGNAKSLRGGSLLMTPLKGIDGNVYAIAQGNLVVGGFDAEGRDGSRISVNVPQSGRIPAGATIERAVPSGFEQGGELLLQLNRADFTTAKNIVSTINKKLGAGVAEALDGGSITVRAPASSSARVDYLAVLENLEIEAGQAVAKVIINSRTGTIVIGQNVRVSPAAVTHGSLSVSISEELNVSQPNPKSLGQTAVVPRSRVNAKEEARPMFKFAPGTSLDEIVRAVNQVGASPSDLMAILEALKQAGALQAELIVI</sequence>
<dbReference type="OrthoDB" id="9786431at2"/>
<keyword evidence="8" id="KW-1185">Reference proteome</keyword>
<feature type="chain" id="PRO_5008999636" description="Flagellar P-ring protein" evidence="6">
    <location>
        <begin position="20"/>
        <end position="366"/>
    </location>
</feature>
<evidence type="ECO:0000256" key="5">
    <source>
        <dbReference type="ARBA" id="ARBA00023143"/>
    </source>
</evidence>
<evidence type="ECO:0000313" key="8">
    <source>
        <dbReference type="Proteomes" id="UP000072660"/>
    </source>
</evidence>
<comment type="subcellular location">
    <subcellularLocation>
        <location evidence="2 6">Bacterial flagellum basal body</location>
    </subcellularLocation>
</comment>
<dbReference type="NCBIfam" id="NF003676">
    <property type="entry name" value="PRK05303.1"/>
    <property type="match status" value="1"/>
</dbReference>
<accession>A0A139SPB6</accession>
<comment type="function">
    <text evidence="1 6">Assembles around the rod to form the L-ring and probably protects the motor/basal body from shearing forces during rotation.</text>
</comment>
<dbReference type="GO" id="GO:0030288">
    <property type="term" value="C:outer membrane-bounded periplasmic space"/>
    <property type="evidence" value="ECO:0007669"/>
    <property type="project" value="InterPro"/>
</dbReference>
<comment type="similarity">
    <text evidence="3 6">Belongs to the FlgI family.</text>
</comment>
<evidence type="ECO:0000313" key="7">
    <source>
        <dbReference type="EMBL" id="KXU36383.1"/>
    </source>
</evidence>
<evidence type="ECO:0000256" key="6">
    <source>
        <dbReference type="HAMAP-Rule" id="MF_00416"/>
    </source>
</evidence>
<keyword evidence="4 6" id="KW-0732">Signal</keyword>
<proteinExistence type="inferred from homology"/>
<evidence type="ECO:0000256" key="2">
    <source>
        <dbReference type="ARBA" id="ARBA00004117"/>
    </source>
</evidence>
<gene>
    <name evidence="6" type="primary">flgI</name>
    <name evidence="7" type="ORF">AXE65_05000</name>
</gene>
<dbReference type="AlphaFoldDB" id="A0A139SPB6"/>
<keyword evidence="7" id="KW-0969">Cilium</keyword>
<dbReference type="GO" id="GO:0009428">
    <property type="term" value="C:bacterial-type flagellum basal body, distal rod, P ring"/>
    <property type="evidence" value="ECO:0007669"/>
    <property type="project" value="InterPro"/>
</dbReference>